<dbReference type="AlphaFoldDB" id="A0A8S1UWR4"/>
<accession>A0A8S1UWR4</accession>
<organism evidence="1 2">
    <name type="scientific">Paramecium pentaurelia</name>
    <dbReference type="NCBI Taxonomy" id="43138"/>
    <lineage>
        <taxon>Eukaryota</taxon>
        <taxon>Sar</taxon>
        <taxon>Alveolata</taxon>
        <taxon>Ciliophora</taxon>
        <taxon>Intramacronucleata</taxon>
        <taxon>Oligohymenophorea</taxon>
        <taxon>Peniculida</taxon>
        <taxon>Parameciidae</taxon>
        <taxon>Paramecium</taxon>
    </lineage>
</organism>
<comment type="caution">
    <text evidence="1">The sequence shown here is derived from an EMBL/GenBank/DDBJ whole genome shotgun (WGS) entry which is preliminary data.</text>
</comment>
<gene>
    <name evidence="1" type="ORF">PPENT_87.1.T0510115</name>
</gene>
<name>A0A8S1UWR4_9CILI</name>
<dbReference type="EMBL" id="CAJJDO010000051">
    <property type="protein sequence ID" value="CAD8169538.1"/>
    <property type="molecule type" value="Genomic_DNA"/>
</dbReference>
<evidence type="ECO:0000313" key="1">
    <source>
        <dbReference type="EMBL" id="CAD8169538.1"/>
    </source>
</evidence>
<dbReference type="OrthoDB" id="302488at2759"/>
<evidence type="ECO:0000313" key="2">
    <source>
        <dbReference type="Proteomes" id="UP000689195"/>
    </source>
</evidence>
<reference evidence="1" key="1">
    <citation type="submission" date="2021-01" db="EMBL/GenBank/DDBJ databases">
        <authorList>
            <consortium name="Genoscope - CEA"/>
            <person name="William W."/>
        </authorList>
    </citation>
    <scope>NUCLEOTIDE SEQUENCE</scope>
</reference>
<keyword evidence="2" id="KW-1185">Reference proteome</keyword>
<dbReference type="Proteomes" id="UP000689195">
    <property type="component" value="Unassembled WGS sequence"/>
</dbReference>
<sequence length="236" mass="27940">MNKLSLEILKQFEFNPCSFNTTSKQSNIIQNEYSIQKRRKSRSQLHTYIMHQKTIKQYLRRKSCCCNECGQLGTFEYKCMNIKGPKPFRRSILTRRASNQQVQSAQPKSFQRNRQQLKKMKTYDESKLNSLAESNKIPLTMRMIQGSMTKLHSYFHTQQQQQIKVYQLNQFTPSCSPKHLKSQKSLPQIQSYLSYRKLDSQLLKPLKLNQQPKQRSQLLILQSTKQHKTLQTVVQF</sequence>
<protein>
    <submittedName>
        <fullName evidence="1">Uncharacterized protein</fullName>
    </submittedName>
</protein>
<proteinExistence type="predicted"/>